<reference evidence="2 3" key="1">
    <citation type="submission" date="2022-01" db="EMBL/GenBank/DDBJ databases">
        <authorList>
            <person name="Xiong W."/>
            <person name="Schranz E."/>
        </authorList>
    </citation>
    <scope>NUCLEOTIDE SEQUENCE [LARGE SCALE GENOMIC DNA]</scope>
</reference>
<name>A0AAU9LG76_9ASTR</name>
<feature type="compositionally biased region" description="Basic residues" evidence="1">
    <location>
        <begin position="55"/>
        <end position="65"/>
    </location>
</feature>
<feature type="compositionally biased region" description="Basic and acidic residues" evidence="1">
    <location>
        <begin position="66"/>
        <end position="81"/>
    </location>
</feature>
<evidence type="ECO:0000313" key="3">
    <source>
        <dbReference type="Proteomes" id="UP001157418"/>
    </source>
</evidence>
<dbReference type="EMBL" id="CAKMRJ010000001">
    <property type="protein sequence ID" value="CAH1413470.1"/>
    <property type="molecule type" value="Genomic_DNA"/>
</dbReference>
<sequence length="176" mass="19587">MLKKIDPSNSVPVAYLKQINPSVITSVLLSQEDTGPSKKSQKTKKEVKEGVDKKSPKKGKSKSLKKTADKETGSKKGEKSVENVVAESSKELISSKSGVFKRLKKMSHKSQTSLEDQSQLIRKAQLNRNGVKVCEIPDPVSPSSKKRRVEDVAKHISKKIKKRKLFLQNESSEDNE</sequence>
<keyword evidence="3" id="KW-1185">Reference proteome</keyword>
<dbReference type="Proteomes" id="UP001157418">
    <property type="component" value="Unassembled WGS sequence"/>
</dbReference>
<evidence type="ECO:0000256" key="1">
    <source>
        <dbReference type="SAM" id="MobiDB-lite"/>
    </source>
</evidence>
<feature type="compositionally biased region" description="Basic and acidic residues" evidence="1">
    <location>
        <begin position="43"/>
        <end position="54"/>
    </location>
</feature>
<feature type="region of interest" description="Disordered" evidence="1">
    <location>
        <begin position="29"/>
        <end position="88"/>
    </location>
</feature>
<dbReference type="AlphaFoldDB" id="A0AAU9LG76"/>
<evidence type="ECO:0000313" key="2">
    <source>
        <dbReference type="EMBL" id="CAH1413470.1"/>
    </source>
</evidence>
<gene>
    <name evidence="2" type="ORF">LVIROSA_LOCUS1431</name>
</gene>
<organism evidence="2 3">
    <name type="scientific">Lactuca virosa</name>
    <dbReference type="NCBI Taxonomy" id="75947"/>
    <lineage>
        <taxon>Eukaryota</taxon>
        <taxon>Viridiplantae</taxon>
        <taxon>Streptophyta</taxon>
        <taxon>Embryophyta</taxon>
        <taxon>Tracheophyta</taxon>
        <taxon>Spermatophyta</taxon>
        <taxon>Magnoliopsida</taxon>
        <taxon>eudicotyledons</taxon>
        <taxon>Gunneridae</taxon>
        <taxon>Pentapetalae</taxon>
        <taxon>asterids</taxon>
        <taxon>campanulids</taxon>
        <taxon>Asterales</taxon>
        <taxon>Asteraceae</taxon>
        <taxon>Cichorioideae</taxon>
        <taxon>Cichorieae</taxon>
        <taxon>Lactucinae</taxon>
        <taxon>Lactuca</taxon>
    </lineage>
</organism>
<comment type="caution">
    <text evidence="2">The sequence shown here is derived from an EMBL/GenBank/DDBJ whole genome shotgun (WGS) entry which is preliminary data.</text>
</comment>
<proteinExistence type="predicted"/>
<protein>
    <submittedName>
        <fullName evidence="2">Uncharacterized protein</fullName>
    </submittedName>
</protein>
<accession>A0AAU9LG76</accession>